<organism evidence="15 16">
    <name type="scientific">Panagrellus redivivus</name>
    <name type="common">Microworm</name>
    <dbReference type="NCBI Taxonomy" id="6233"/>
    <lineage>
        <taxon>Eukaryota</taxon>
        <taxon>Metazoa</taxon>
        <taxon>Ecdysozoa</taxon>
        <taxon>Nematoda</taxon>
        <taxon>Chromadorea</taxon>
        <taxon>Rhabditida</taxon>
        <taxon>Tylenchina</taxon>
        <taxon>Panagrolaimomorpha</taxon>
        <taxon>Panagrolaimoidea</taxon>
        <taxon>Panagrolaimidae</taxon>
        <taxon>Panagrellus</taxon>
    </lineage>
</organism>
<dbReference type="AlphaFoldDB" id="A0A7E4VH72"/>
<dbReference type="PROSITE" id="PS00237">
    <property type="entry name" value="G_PROTEIN_RECEP_F1_1"/>
    <property type="match status" value="1"/>
</dbReference>
<dbReference type="Proteomes" id="UP000492821">
    <property type="component" value="Unassembled WGS sequence"/>
</dbReference>
<evidence type="ECO:0000256" key="7">
    <source>
        <dbReference type="ARBA" id="ARBA00023157"/>
    </source>
</evidence>
<feature type="transmembrane region" description="Helical" evidence="13">
    <location>
        <begin position="200"/>
        <end position="223"/>
    </location>
</feature>
<feature type="transmembrane region" description="Helical" evidence="13">
    <location>
        <begin position="147"/>
        <end position="164"/>
    </location>
</feature>
<evidence type="ECO:0000256" key="1">
    <source>
        <dbReference type="ARBA" id="ARBA00004651"/>
    </source>
</evidence>
<name>A0A7E4VH72_PANRE</name>
<feature type="transmembrane region" description="Helical" evidence="13">
    <location>
        <begin position="112"/>
        <end position="135"/>
    </location>
</feature>
<keyword evidence="2" id="KW-1003">Cell membrane</keyword>
<evidence type="ECO:0000256" key="6">
    <source>
        <dbReference type="ARBA" id="ARBA00023136"/>
    </source>
</evidence>
<dbReference type="GO" id="GO:0004930">
    <property type="term" value="F:G protein-coupled receptor activity"/>
    <property type="evidence" value="ECO:0007669"/>
    <property type="project" value="UniProtKB-KW"/>
</dbReference>
<keyword evidence="15" id="KW-1185">Reference proteome</keyword>
<evidence type="ECO:0000256" key="5">
    <source>
        <dbReference type="ARBA" id="ARBA00023040"/>
    </source>
</evidence>
<proteinExistence type="inferred from homology"/>
<dbReference type="PRINTS" id="PR00663">
    <property type="entry name" value="GALANINR"/>
</dbReference>
<evidence type="ECO:0000256" key="4">
    <source>
        <dbReference type="ARBA" id="ARBA00022989"/>
    </source>
</evidence>
<dbReference type="WBParaSite" id="Pan_g20454.t1">
    <property type="protein sequence ID" value="Pan_g20454.t1"/>
    <property type="gene ID" value="Pan_g20454"/>
</dbReference>
<keyword evidence="3 11" id="KW-0812">Transmembrane</keyword>
<feature type="transmembrane region" description="Helical" evidence="13">
    <location>
        <begin position="68"/>
        <end position="92"/>
    </location>
</feature>
<evidence type="ECO:0000256" key="3">
    <source>
        <dbReference type="ARBA" id="ARBA00022692"/>
    </source>
</evidence>
<keyword evidence="9" id="KW-0325">Glycoprotein</keyword>
<protein>
    <submittedName>
        <fullName evidence="16">G_PROTEIN_RECEP_F1_2 domain-containing protein</fullName>
    </submittedName>
</protein>
<evidence type="ECO:0000256" key="13">
    <source>
        <dbReference type="SAM" id="Phobius"/>
    </source>
</evidence>
<evidence type="ECO:0000256" key="10">
    <source>
        <dbReference type="ARBA" id="ARBA00023224"/>
    </source>
</evidence>
<dbReference type="PANTHER" id="PTHR45695">
    <property type="entry name" value="LEUCOKININ RECEPTOR-RELATED"/>
    <property type="match status" value="1"/>
</dbReference>
<dbReference type="Pfam" id="PF00001">
    <property type="entry name" value="7tm_1"/>
    <property type="match status" value="1"/>
</dbReference>
<feature type="transmembrane region" description="Helical" evidence="13">
    <location>
        <begin position="31"/>
        <end position="56"/>
    </location>
</feature>
<dbReference type="InterPro" id="IPR000405">
    <property type="entry name" value="Galanin_rcpt"/>
</dbReference>
<dbReference type="GO" id="GO:0005886">
    <property type="term" value="C:plasma membrane"/>
    <property type="evidence" value="ECO:0007669"/>
    <property type="project" value="UniProtKB-SubCell"/>
</dbReference>
<keyword evidence="8 11" id="KW-0675">Receptor</keyword>
<comment type="subcellular location">
    <subcellularLocation>
        <location evidence="1">Cell membrane</location>
        <topology evidence="1">Multi-pass membrane protein</topology>
    </subcellularLocation>
</comment>
<evidence type="ECO:0000259" key="14">
    <source>
        <dbReference type="PROSITE" id="PS50262"/>
    </source>
</evidence>
<keyword evidence="4 13" id="KW-1133">Transmembrane helix</keyword>
<evidence type="ECO:0000313" key="15">
    <source>
        <dbReference type="Proteomes" id="UP000492821"/>
    </source>
</evidence>
<evidence type="ECO:0000313" key="16">
    <source>
        <dbReference type="WBParaSite" id="Pan_g20454.t1"/>
    </source>
</evidence>
<evidence type="ECO:0000256" key="2">
    <source>
        <dbReference type="ARBA" id="ARBA00022475"/>
    </source>
</evidence>
<keyword evidence="6 13" id="KW-0472">Membrane</keyword>
<evidence type="ECO:0000256" key="9">
    <source>
        <dbReference type="ARBA" id="ARBA00023180"/>
    </source>
</evidence>
<feature type="domain" description="G-protein coupled receptors family 1 profile" evidence="14">
    <location>
        <begin position="47"/>
        <end position="228"/>
    </location>
</feature>
<feature type="region of interest" description="Disordered" evidence="12">
    <location>
        <begin position="271"/>
        <end position="313"/>
    </location>
</feature>
<feature type="compositionally biased region" description="Polar residues" evidence="12">
    <location>
        <begin position="271"/>
        <end position="304"/>
    </location>
</feature>
<keyword evidence="7" id="KW-1015">Disulfide bond</keyword>
<dbReference type="SUPFAM" id="SSF81321">
    <property type="entry name" value="Family A G protein-coupled receptor-like"/>
    <property type="match status" value="1"/>
</dbReference>
<keyword evidence="10 11" id="KW-0807">Transducer</keyword>
<accession>A0A7E4VH72</accession>
<keyword evidence="5 11" id="KW-0297">G-protein coupled receptor</keyword>
<dbReference type="InterPro" id="IPR000276">
    <property type="entry name" value="GPCR_Rhodpsn"/>
</dbReference>
<evidence type="ECO:0000256" key="8">
    <source>
        <dbReference type="ARBA" id="ARBA00023170"/>
    </source>
</evidence>
<evidence type="ECO:0000256" key="12">
    <source>
        <dbReference type="SAM" id="MobiDB-lite"/>
    </source>
</evidence>
<dbReference type="Gene3D" id="1.20.1070.10">
    <property type="entry name" value="Rhodopsin 7-helix transmembrane proteins"/>
    <property type="match status" value="1"/>
</dbReference>
<dbReference type="PROSITE" id="PS50262">
    <property type="entry name" value="G_PROTEIN_RECEP_F1_2"/>
    <property type="match status" value="1"/>
</dbReference>
<sequence>MANVSHNDALLRQRIMQFYNDTRAFEQMVGVIIPTIFSIVIVIGVLGNALVILVALNRQMRNSTNTLIIGLTISDLMFLTLCVPFTAIDYAYPVWVLPTWTCNMINYLQHASAYFSVWTLTLMAADRFLAVCYPVESMTLRNPANTCIALIIVYTIILLSQIQVGKIHDVYNYTFVIENRSACSIVSIAKGEATVTEARIYFFSFNIFGYLLPLGITCILYYLMLKRLWYTPRPGNGSNNKAMTGSVRSRPETIRAKRKQIVTESSSLLLKSPMGASSNGITDTVSDSTPSSINKLNHRPTSSLVGRLRRNPREHRIAQRTRTCDEISST</sequence>
<reference evidence="16" key="2">
    <citation type="submission" date="2020-10" db="UniProtKB">
        <authorList>
            <consortium name="WormBaseParasite"/>
        </authorList>
    </citation>
    <scope>IDENTIFICATION</scope>
</reference>
<dbReference type="PRINTS" id="PR00237">
    <property type="entry name" value="GPCRRHODOPSN"/>
</dbReference>
<evidence type="ECO:0000256" key="11">
    <source>
        <dbReference type="RuleBase" id="RU000688"/>
    </source>
</evidence>
<dbReference type="PANTHER" id="PTHR45695:SF23">
    <property type="entry name" value="GALANIN-LIKE G-PROTEIN COUPLED RECEPTOR NPR-9"/>
    <property type="match status" value="1"/>
</dbReference>
<dbReference type="InterPro" id="IPR017452">
    <property type="entry name" value="GPCR_Rhodpsn_7TM"/>
</dbReference>
<reference evidence="15" key="1">
    <citation type="journal article" date="2013" name="Genetics">
        <title>The draft genome and transcriptome of Panagrellus redivivus are shaped by the harsh demands of a free-living lifestyle.</title>
        <authorList>
            <person name="Srinivasan J."/>
            <person name="Dillman A.R."/>
            <person name="Macchietto M.G."/>
            <person name="Heikkinen L."/>
            <person name="Lakso M."/>
            <person name="Fracchia K.M."/>
            <person name="Antoshechkin I."/>
            <person name="Mortazavi A."/>
            <person name="Wong G."/>
            <person name="Sternberg P.W."/>
        </authorList>
    </citation>
    <scope>NUCLEOTIDE SEQUENCE [LARGE SCALE GENOMIC DNA]</scope>
    <source>
        <strain evidence="15">MT8872</strain>
    </source>
</reference>
<comment type="similarity">
    <text evidence="11">Belongs to the G-protein coupled receptor 1 family.</text>
</comment>